<organism evidence="2 3">
    <name type="scientific">Canna indica</name>
    <name type="common">Indian-shot</name>
    <dbReference type="NCBI Taxonomy" id="4628"/>
    <lineage>
        <taxon>Eukaryota</taxon>
        <taxon>Viridiplantae</taxon>
        <taxon>Streptophyta</taxon>
        <taxon>Embryophyta</taxon>
        <taxon>Tracheophyta</taxon>
        <taxon>Spermatophyta</taxon>
        <taxon>Magnoliopsida</taxon>
        <taxon>Liliopsida</taxon>
        <taxon>Zingiberales</taxon>
        <taxon>Cannaceae</taxon>
        <taxon>Canna</taxon>
    </lineage>
</organism>
<accession>A0AAQ3QNG9</accession>
<dbReference type="Proteomes" id="UP001327560">
    <property type="component" value="Chromosome 8"/>
</dbReference>
<evidence type="ECO:0000313" key="2">
    <source>
        <dbReference type="EMBL" id="WOL15691.1"/>
    </source>
</evidence>
<name>A0AAQ3QNG9_9LILI</name>
<protein>
    <submittedName>
        <fullName evidence="2">Uncharacterized protein</fullName>
    </submittedName>
</protein>
<dbReference type="EMBL" id="CP136897">
    <property type="protein sequence ID" value="WOL15691.1"/>
    <property type="molecule type" value="Genomic_DNA"/>
</dbReference>
<gene>
    <name evidence="2" type="ORF">Cni_G24472</name>
</gene>
<keyword evidence="1" id="KW-0472">Membrane</keyword>
<feature type="transmembrane region" description="Helical" evidence="1">
    <location>
        <begin position="74"/>
        <end position="94"/>
    </location>
</feature>
<proteinExistence type="predicted"/>
<evidence type="ECO:0000256" key="1">
    <source>
        <dbReference type="SAM" id="Phobius"/>
    </source>
</evidence>
<keyword evidence="1" id="KW-1133">Transmembrane helix</keyword>
<reference evidence="2 3" key="1">
    <citation type="submission" date="2023-10" db="EMBL/GenBank/DDBJ databases">
        <title>Chromosome-scale genome assembly provides insights into flower coloration mechanisms of Canna indica.</title>
        <authorList>
            <person name="Li C."/>
        </authorList>
    </citation>
    <scope>NUCLEOTIDE SEQUENCE [LARGE SCALE GENOMIC DNA]</scope>
    <source>
        <tissue evidence="2">Flower</tissue>
    </source>
</reference>
<dbReference type="AlphaFoldDB" id="A0AAQ3QNG9"/>
<keyword evidence="3" id="KW-1185">Reference proteome</keyword>
<sequence length="104" mass="11861">MQWTRQQIHFTILPIDQAKKHDAGSKRLSSHQPRFARLFLLAMDSKLLAMSIDLDSVVQIQYRTHSNCLNSWKLLPVLSALFLPLINMKVIFVIHATTDTAFGA</sequence>
<keyword evidence="1" id="KW-0812">Transmembrane</keyword>
<evidence type="ECO:0000313" key="3">
    <source>
        <dbReference type="Proteomes" id="UP001327560"/>
    </source>
</evidence>